<reference evidence="1 2" key="1">
    <citation type="journal article" date="2014" name="PLoS Genet.">
        <title>Phylogenetically driven sequencing of extremely halophilic archaea reveals strategies for static and dynamic osmo-response.</title>
        <authorList>
            <person name="Becker E.A."/>
            <person name="Seitzer P.M."/>
            <person name="Tritt A."/>
            <person name="Larsen D."/>
            <person name="Krusor M."/>
            <person name="Yao A.I."/>
            <person name="Wu D."/>
            <person name="Madern D."/>
            <person name="Eisen J.A."/>
            <person name="Darling A.E."/>
            <person name="Facciotti M.T."/>
        </authorList>
    </citation>
    <scope>NUCLEOTIDE SEQUENCE [LARGE SCALE GENOMIC DNA]</scope>
    <source>
        <strain evidence="1 2">GA33</strain>
    </source>
</reference>
<dbReference type="OrthoDB" id="191810at2157"/>
<dbReference type="eggNOG" id="arCOG09013">
    <property type="taxonomic scope" value="Archaea"/>
</dbReference>
<comment type="caution">
    <text evidence="1">The sequence shown here is derived from an EMBL/GenBank/DDBJ whole genome shotgun (WGS) entry which is preliminary data.</text>
</comment>
<gene>
    <name evidence="1" type="ORF">C496_06992</name>
</gene>
<protein>
    <submittedName>
        <fullName evidence="1">Uncharacterized protein</fullName>
    </submittedName>
</protein>
<name>L9W1A6_9EURY</name>
<evidence type="ECO:0000313" key="1">
    <source>
        <dbReference type="EMBL" id="ELY43061.1"/>
    </source>
</evidence>
<keyword evidence="2" id="KW-1185">Reference proteome</keyword>
<dbReference type="PATRIC" id="fig|1114856.3.peg.1463"/>
<dbReference type="Proteomes" id="UP000011599">
    <property type="component" value="Unassembled WGS sequence"/>
</dbReference>
<evidence type="ECO:0000313" key="2">
    <source>
        <dbReference type="Proteomes" id="UP000011599"/>
    </source>
</evidence>
<dbReference type="RefSeq" id="WP_006089218.1">
    <property type="nucleotide sequence ID" value="NZ_AOHW01000022.1"/>
</dbReference>
<dbReference type="AlphaFoldDB" id="L9W1A6"/>
<proteinExistence type="predicted"/>
<dbReference type="EMBL" id="AOHW01000022">
    <property type="protein sequence ID" value="ELY43061.1"/>
    <property type="molecule type" value="Genomic_DNA"/>
</dbReference>
<sequence length="92" mass="10198">MATRVRLDDWEAAVDELRRFGDPGGVTTGDDWIRLDFGSAHVEVTQTGHVSTGMPLHEFERDGEVDLLVDHKEGALTVEADNVTYTFRRPGG</sequence>
<organism evidence="1 2">
    <name type="scientific">Natronorubrum tibetense GA33</name>
    <dbReference type="NCBI Taxonomy" id="1114856"/>
    <lineage>
        <taxon>Archaea</taxon>
        <taxon>Methanobacteriati</taxon>
        <taxon>Methanobacteriota</taxon>
        <taxon>Stenosarchaea group</taxon>
        <taxon>Halobacteria</taxon>
        <taxon>Halobacteriales</taxon>
        <taxon>Natrialbaceae</taxon>
        <taxon>Natronorubrum</taxon>
    </lineage>
</organism>
<accession>L9W1A6</accession>